<sequence>ITNNHLDHDTLTNKYAYDFRRNGVQVWQCDSQGFGVPGKFCCESMAEKTRCCSTPAAIFGPLIAATPGNAAAVQTFDINAASFSATPTLTAAPAADATSPQTITSESGTALGGMHTSSPTGLNGTGDDDKMHSGEGGIGKAVTVGLGIGSSVGGMVVVFVGIMWWRRRQRLQRDATELEKKSTAGQSDVRGSGNFTRLGTGTAYAGTNASSYDGRGPVNHNGRGPMNSMATFSTIRTVSSWGTGTYALRADPEVVTRASSDCDGSPAGVLG</sequence>
<proteinExistence type="predicted"/>
<gene>
    <name evidence="3" type="ORF">LY79DRAFT_471884</name>
</gene>
<dbReference type="EMBL" id="JAHLJV010000098">
    <property type="protein sequence ID" value="KAK1573153.1"/>
    <property type="molecule type" value="Genomic_DNA"/>
</dbReference>
<feature type="transmembrane region" description="Helical" evidence="2">
    <location>
        <begin position="141"/>
        <end position="165"/>
    </location>
</feature>
<feature type="non-terminal residue" evidence="3">
    <location>
        <position position="271"/>
    </location>
</feature>
<feature type="region of interest" description="Disordered" evidence="1">
    <location>
        <begin position="176"/>
        <end position="195"/>
    </location>
</feature>
<dbReference type="AlphaFoldDB" id="A0AAD8PNM2"/>
<dbReference type="Proteomes" id="UP001230504">
    <property type="component" value="Unassembled WGS sequence"/>
</dbReference>
<dbReference type="GeneID" id="85437453"/>
<keyword evidence="2" id="KW-1133">Transmembrane helix</keyword>
<feature type="non-terminal residue" evidence="3">
    <location>
        <position position="1"/>
    </location>
</feature>
<keyword evidence="4" id="KW-1185">Reference proteome</keyword>
<organism evidence="3 4">
    <name type="scientific">Colletotrichum navitas</name>
    <dbReference type="NCBI Taxonomy" id="681940"/>
    <lineage>
        <taxon>Eukaryota</taxon>
        <taxon>Fungi</taxon>
        <taxon>Dikarya</taxon>
        <taxon>Ascomycota</taxon>
        <taxon>Pezizomycotina</taxon>
        <taxon>Sordariomycetes</taxon>
        <taxon>Hypocreomycetidae</taxon>
        <taxon>Glomerellales</taxon>
        <taxon>Glomerellaceae</taxon>
        <taxon>Colletotrichum</taxon>
        <taxon>Colletotrichum graminicola species complex</taxon>
    </lineage>
</organism>
<dbReference type="RefSeq" id="XP_060408816.1">
    <property type="nucleotide sequence ID" value="XM_060553213.1"/>
</dbReference>
<feature type="compositionally biased region" description="Low complexity" evidence="1">
    <location>
        <begin position="92"/>
        <end position="102"/>
    </location>
</feature>
<accession>A0AAD8PNM2</accession>
<evidence type="ECO:0000256" key="2">
    <source>
        <dbReference type="SAM" id="Phobius"/>
    </source>
</evidence>
<evidence type="ECO:0000313" key="4">
    <source>
        <dbReference type="Proteomes" id="UP001230504"/>
    </source>
</evidence>
<evidence type="ECO:0000313" key="3">
    <source>
        <dbReference type="EMBL" id="KAK1573153.1"/>
    </source>
</evidence>
<keyword evidence="2" id="KW-0472">Membrane</keyword>
<name>A0AAD8PNM2_9PEZI</name>
<evidence type="ECO:0000256" key="1">
    <source>
        <dbReference type="SAM" id="MobiDB-lite"/>
    </source>
</evidence>
<protein>
    <submittedName>
        <fullName evidence="3">Uncharacterized protein</fullName>
    </submittedName>
</protein>
<comment type="caution">
    <text evidence="3">The sequence shown here is derived from an EMBL/GenBank/DDBJ whole genome shotgun (WGS) entry which is preliminary data.</text>
</comment>
<keyword evidence="2" id="KW-0812">Transmembrane</keyword>
<reference evidence="3" key="1">
    <citation type="submission" date="2021-06" db="EMBL/GenBank/DDBJ databases">
        <title>Comparative genomics, transcriptomics and evolutionary studies reveal genomic signatures of adaptation to plant cell wall in hemibiotrophic fungi.</title>
        <authorList>
            <consortium name="DOE Joint Genome Institute"/>
            <person name="Baroncelli R."/>
            <person name="Diaz J.F."/>
            <person name="Benocci T."/>
            <person name="Peng M."/>
            <person name="Battaglia E."/>
            <person name="Haridas S."/>
            <person name="Andreopoulos W."/>
            <person name="Labutti K."/>
            <person name="Pangilinan J."/>
            <person name="Floch G.L."/>
            <person name="Makela M.R."/>
            <person name="Henrissat B."/>
            <person name="Grigoriev I.V."/>
            <person name="Crouch J.A."/>
            <person name="De Vries R.P."/>
            <person name="Sukno S.A."/>
            <person name="Thon M.R."/>
        </authorList>
    </citation>
    <scope>NUCLEOTIDE SEQUENCE</scope>
    <source>
        <strain evidence="3">CBS 125086</strain>
    </source>
</reference>
<feature type="region of interest" description="Disordered" evidence="1">
    <location>
        <begin position="92"/>
        <end position="127"/>
    </location>
</feature>